<name>A0A367XTQ2_9MICO</name>
<dbReference type="SUPFAM" id="SSF55874">
    <property type="entry name" value="ATPase domain of HSP90 chaperone/DNA topoisomerase II/histidine kinase"/>
    <property type="match status" value="1"/>
</dbReference>
<evidence type="ECO:0000259" key="14">
    <source>
        <dbReference type="PROSITE" id="PS50885"/>
    </source>
</evidence>
<dbReference type="Gene3D" id="1.10.287.130">
    <property type="match status" value="1"/>
</dbReference>
<dbReference type="SUPFAM" id="SSF47384">
    <property type="entry name" value="Homodimeric domain of signal transducing histidine kinase"/>
    <property type="match status" value="1"/>
</dbReference>
<gene>
    <name evidence="15" type="ORF">DTO57_11820</name>
</gene>
<dbReference type="InterPro" id="IPR003594">
    <property type="entry name" value="HATPase_dom"/>
</dbReference>
<evidence type="ECO:0000256" key="11">
    <source>
        <dbReference type="SAM" id="MobiDB-lite"/>
    </source>
</evidence>
<evidence type="ECO:0000256" key="9">
    <source>
        <dbReference type="ARBA" id="ARBA00023012"/>
    </source>
</evidence>
<feature type="compositionally biased region" description="Low complexity" evidence="11">
    <location>
        <begin position="435"/>
        <end position="444"/>
    </location>
</feature>
<proteinExistence type="predicted"/>
<dbReference type="Gene3D" id="6.10.340.10">
    <property type="match status" value="1"/>
</dbReference>
<evidence type="ECO:0000256" key="8">
    <source>
        <dbReference type="ARBA" id="ARBA00022989"/>
    </source>
</evidence>
<evidence type="ECO:0000313" key="16">
    <source>
        <dbReference type="Proteomes" id="UP000253508"/>
    </source>
</evidence>
<dbReference type="EMBL" id="QORO01000005">
    <property type="protein sequence ID" value="RCK57005.1"/>
    <property type="molecule type" value="Genomic_DNA"/>
</dbReference>
<dbReference type="GO" id="GO:0005886">
    <property type="term" value="C:plasma membrane"/>
    <property type="evidence" value="ECO:0007669"/>
    <property type="project" value="UniProtKB-SubCell"/>
</dbReference>
<evidence type="ECO:0000256" key="1">
    <source>
        <dbReference type="ARBA" id="ARBA00000085"/>
    </source>
</evidence>
<dbReference type="SMART" id="SM00387">
    <property type="entry name" value="HATPase_c"/>
    <property type="match status" value="1"/>
</dbReference>
<keyword evidence="7 15" id="KW-0418">Kinase</keyword>
<feature type="domain" description="HAMP" evidence="14">
    <location>
        <begin position="206"/>
        <end position="259"/>
    </location>
</feature>
<dbReference type="PANTHER" id="PTHR45436">
    <property type="entry name" value="SENSOR HISTIDINE KINASE YKOH"/>
    <property type="match status" value="1"/>
</dbReference>
<dbReference type="Pfam" id="PF00672">
    <property type="entry name" value="HAMP"/>
    <property type="match status" value="1"/>
</dbReference>
<dbReference type="Pfam" id="PF02518">
    <property type="entry name" value="HATPase_c"/>
    <property type="match status" value="1"/>
</dbReference>
<dbReference type="AlphaFoldDB" id="A0A367XTQ2"/>
<dbReference type="FunFam" id="1.10.287.130:FF:000001">
    <property type="entry name" value="Two-component sensor histidine kinase"/>
    <property type="match status" value="1"/>
</dbReference>
<dbReference type="InterPro" id="IPR004358">
    <property type="entry name" value="Sig_transdc_His_kin-like_C"/>
</dbReference>
<dbReference type="InterPro" id="IPR005467">
    <property type="entry name" value="His_kinase_dom"/>
</dbReference>
<dbReference type="InterPro" id="IPR003661">
    <property type="entry name" value="HisK_dim/P_dom"/>
</dbReference>
<dbReference type="PRINTS" id="PR00344">
    <property type="entry name" value="BCTRLSENSOR"/>
</dbReference>
<keyword evidence="16" id="KW-1185">Reference proteome</keyword>
<feature type="region of interest" description="Disordered" evidence="11">
    <location>
        <begin position="423"/>
        <end position="446"/>
    </location>
</feature>
<dbReference type="SMART" id="SM00304">
    <property type="entry name" value="HAMP"/>
    <property type="match status" value="1"/>
</dbReference>
<keyword evidence="9" id="KW-0902">Two-component regulatory system</keyword>
<keyword evidence="10 12" id="KW-0472">Membrane</keyword>
<dbReference type="CDD" id="cd00075">
    <property type="entry name" value="HATPase"/>
    <property type="match status" value="1"/>
</dbReference>
<dbReference type="SMART" id="SM00388">
    <property type="entry name" value="HisKA"/>
    <property type="match status" value="1"/>
</dbReference>
<dbReference type="PROSITE" id="PS50109">
    <property type="entry name" value="HIS_KIN"/>
    <property type="match status" value="1"/>
</dbReference>
<dbReference type="InterPro" id="IPR003660">
    <property type="entry name" value="HAMP_dom"/>
</dbReference>
<evidence type="ECO:0000256" key="6">
    <source>
        <dbReference type="ARBA" id="ARBA00022692"/>
    </source>
</evidence>
<keyword evidence="8 12" id="KW-1133">Transmembrane helix</keyword>
<feature type="transmembrane region" description="Helical" evidence="12">
    <location>
        <begin position="179"/>
        <end position="201"/>
    </location>
</feature>
<evidence type="ECO:0000256" key="2">
    <source>
        <dbReference type="ARBA" id="ARBA00004236"/>
    </source>
</evidence>
<dbReference type="CDD" id="cd06225">
    <property type="entry name" value="HAMP"/>
    <property type="match status" value="1"/>
</dbReference>
<dbReference type="GO" id="GO:0000155">
    <property type="term" value="F:phosphorelay sensor kinase activity"/>
    <property type="evidence" value="ECO:0007669"/>
    <property type="project" value="InterPro"/>
</dbReference>
<evidence type="ECO:0000313" key="15">
    <source>
        <dbReference type="EMBL" id="RCK57005.1"/>
    </source>
</evidence>
<dbReference type="InterPro" id="IPR050428">
    <property type="entry name" value="TCS_sensor_his_kinase"/>
</dbReference>
<feature type="domain" description="Histidine kinase" evidence="13">
    <location>
        <begin position="274"/>
        <end position="577"/>
    </location>
</feature>
<dbReference type="OrthoDB" id="9786919at2"/>
<dbReference type="EC" id="2.7.13.3" evidence="3"/>
<dbReference type="PANTHER" id="PTHR45436:SF5">
    <property type="entry name" value="SENSOR HISTIDINE KINASE TRCS"/>
    <property type="match status" value="1"/>
</dbReference>
<evidence type="ECO:0000256" key="5">
    <source>
        <dbReference type="ARBA" id="ARBA00022679"/>
    </source>
</evidence>
<keyword evidence="5" id="KW-0808">Transferase</keyword>
<dbReference type="Gene3D" id="3.30.565.10">
    <property type="entry name" value="Histidine kinase-like ATPase, C-terminal domain"/>
    <property type="match status" value="1"/>
</dbReference>
<comment type="subcellular location">
    <subcellularLocation>
        <location evidence="2">Cell membrane</location>
    </subcellularLocation>
</comment>
<reference evidence="15 16" key="1">
    <citation type="submission" date="2018-07" db="EMBL/GenBank/DDBJ databases">
        <title>Microbacterium endoborsara sp. nov., a novel actinobacterium isolated from Borszczowia aralocaspica.</title>
        <authorList>
            <person name="An D."/>
        </authorList>
    </citation>
    <scope>NUCLEOTIDE SEQUENCE [LARGE SCALE GENOMIC DNA]</scope>
    <source>
        <strain evidence="15 16">C1.15228</strain>
    </source>
</reference>
<keyword evidence="6 12" id="KW-0812">Transmembrane</keyword>
<evidence type="ECO:0000256" key="3">
    <source>
        <dbReference type="ARBA" id="ARBA00012438"/>
    </source>
</evidence>
<organism evidence="15 16">
    <name type="scientific">Microbacterium sorbitolivorans</name>
    <dbReference type="NCBI Taxonomy" id="1867410"/>
    <lineage>
        <taxon>Bacteria</taxon>
        <taxon>Bacillati</taxon>
        <taxon>Actinomycetota</taxon>
        <taxon>Actinomycetes</taxon>
        <taxon>Micrococcales</taxon>
        <taxon>Microbacteriaceae</taxon>
        <taxon>Microbacterium</taxon>
    </lineage>
</organism>
<sequence>MAARVDPFTRWWRRTSLRAKITGVTVGVLAAGLLAAGIGTLPVLQGMLRANIDSTVKQLAGTNIYETLFDVDSGPSGAPVLDEKSAPPRTDYIIAIYDVDGELVAVAGGTEGSRRYPTFPTKLTVQDAFLNQNEAFTLHALTGSDYRAAVAPIEIAGDSTNALYAQLVAQPVGDADSFVGTYVGVFTTMTVITLILGALGTRMLVTLAFRRLGQVEETAMSIAEGDFSQRLTEIEPTTEVGRLKIAINTMLERVDESFAERDAAVVKMRRFIGDASHELRTPLVSVRGYAELYRMGAMQTEEDTAKAMERIEKEAKRMSSLVEDLLSLARLDERRALEIVDVDLRKVASDAALDVRVSDPGRNVTVIDTTFVALTGPVKVLSDNEVATVSEEPPVTTAPLPLPKKETSTGLLNVITTSTAALGRASRKRRKAAQAEEAPAKAPAVDFSGPAEGKVIDMPPIVVGAEEPIQQVVANLLGNARRYSAPDAPIEIEVGVNPETRMGWIAVVDHGEGIPPEIRDKIFERFWRADTSRTRETGGSGLGLAIVSSIVERLEGAVEVVETPGGGATFRMSFPLA</sequence>
<evidence type="ECO:0000256" key="10">
    <source>
        <dbReference type="ARBA" id="ARBA00023136"/>
    </source>
</evidence>
<keyword evidence="4" id="KW-0597">Phosphoprotein</keyword>
<evidence type="ECO:0000256" key="12">
    <source>
        <dbReference type="SAM" id="Phobius"/>
    </source>
</evidence>
<dbReference type="CDD" id="cd00082">
    <property type="entry name" value="HisKA"/>
    <property type="match status" value="1"/>
</dbReference>
<dbReference type="SUPFAM" id="SSF158472">
    <property type="entry name" value="HAMP domain-like"/>
    <property type="match status" value="1"/>
</dbReference>
<dbReference type="InterPro" id="IPR036097">
    <property type="entry name" value="HisK_dim/P_sf"/>
</dbReference>
<dbReference type="PROSITE" id="PS50885">
    <property type="entry name" value="HAMP"/>
    <property type="match status" value="1"/>
</dbReference>
<comment type="caution">
    <text evidence="15">The sequence shown here is derived from an EMBL/GenBank/DDBJ whole genome shotgun (WGS) entry which is preliminary data.</text>
</comment>
<dbReference type="Pfam" id="PF00512">
    <property type="entry name" value="HisKA"/>
    <property type="match status" value="1"/>
</dbReference>
<accession>A0A367XTQ2</accession>
<evidence type="ECO:0000256" key="4">
    <source>
        <dbReference type="ARBA" id="ARBA00022553"/>
    </source>
</evidence>
<dbReference type="Proteomes" id="UP000253508">
    <property type="component" value="Unassembled WGS sequence"/>
</dbReference>
<dbReference type="InterPro" id="IPR036890">
    <property type="entry name" value="HATPase_C_sf"/>
</dbReference>
<evidence type="ECO:0000256" key="7">
    <source>
        <dbReference type="ARBA" id="ARBA00022777"/>
    </source>
</evidence>
<comment type="catalytic activity">
    <reaction evidence="1">
        <text>ATP + protein L-histidine = ADP + protein N-phospho-L-histidine.</text>
        <dbReference type="EC" id="2.7.13.3"/>
    </reaction>
</comment>
<feature type="transmembrane region" description="Helical" evidence="12">
    <location>
        <begin position="21"/>
        <end position="44"/>
    </location>
</feature>
<evidence type="ECO:0000259" key="13">
    <source>
        <dbReference type="PROSITE" id="PS50109"/>
    </source>
</evidence>
<protein>
    <recommendedName>
        <fullName evidence="3">histidine kinase</fullName>
        <ecNumber evidence="3">2.7.13.3</ecNumber>
    </recommendedName>
</protein>